<dbReference type="KEGG" id="mbe:MBM_01541"/>
<dbReference type="GO" id="GO:0007189">
    <property type="term" value="P:adenylate cyclase-activating G protein-coupled receptor signaling pathway"/>
    <property type="evidence" value="ECO:0007669"/>
    <property type="project" value="TreeGrafter"/>
</dbReference>
<evidence type="ECO:0000313" key="7">
    <source>
        <dbReference type="EMBL" id="EKD20859.1"/>
    </source>
</evidence>
<dbReference type="GO" id="GO:0005886">
    <property type="term" value="C:plasma membrane"/>
    <property type="evidence" value="ECO:0007669"/>
    <property type="project" value="TreeGrafter"/>
</dbReference>
<evidence type="ECO:0000256" key="5">
    <source>
        <dbReference type="SAM" id="Phobius"/>
    </source>
</evidence>
<dbReference type="Pfam" id="PF05462">
    <property type="entry name" value="Dicty_CAR"/>
    <property type="match status" value="1"/>
</dbReference>
<keyword evidence="7" id="KW-0675">Receptor</keyword>
<dbReference type="OrthoDB" id="18453at2759"/>
<accession>K1Y6N3</accession>
<evidence type="ECO:0000256" key="3">
    <source>
        <dbReference type="ARBA" id="ARBA00022989"/>
    </source>
</evidence>
<dbReference type="InterPro" id="IPR017981">
    <property type="entry name" value="GPCR_2-like_7TM"/>
</dbReference>
<dbReference type="EMBL" id="JH921429">
    <property type="protein sequence ID" value="EKD20859.1"/>
    <property type="molecule type" value="Genomic_DNA"/>
</dbReference>
<dbReference type="Gene3D" id="1.20.1070.10">
    <property type="entry name" value="Rhodopsin 7-helix transmembrane proteins"/>
    <property type="match status" value="1"/>
</dbReference>
<dbReference type="GO" id="GO:0007166">
    <property type="term" value="P:cell surface receptor signaling pathway"/>
    <property type="evidence" value="ECO:0007669"/>
    <property type="project" value="InterPro"/>
</dbReference>
<dbReference type="InParanoid" id="K1Y6N3"/>
<dbReference type="SUPFAM" id="SSF81321">
    <property type="entry name" value="Family A G protein-coupled receptor-like"/>
    <property type="match status" value="1"/>
</dbReference>
<evidence type="ECO:0000313" key="8">
    <source>
        <dbReference type="Proteomes" id="UP000006753"/>
    </source>
</evidence>
<protein>
    <submittedName>
        <fullName evidence="7">Cyclic-AMP receptor-like protein</fullName>
    </submittedName>
</protein>
<gene>
    <name evidence="7" type="ORF">MBM_01541</name>
</gene>
<dbReference type="GO" id="GO:0004930">
    <property type="term" value="F:G protein-coupled receptor activity"/>
    <property type="evidence" value="ECO:0007669"/>
    <property type="project" value="TreeGrafter"/>
</dbReference>
<feature type="transmembrane region" description="Helical" evidence="5">
    <location>
        <begin position="68"/>
        <end position="87"/>
    </location>
</feature>
<feature type="transmembrane region" description="Helical" evidence="5">
    <location>
        <begin position="29"/>
        <end position="47"/>
    </location>
</feature>
<evidence type="ECO:0000256" key="2">
    <source>
        <dbReference type="ARBA" id="ARBA00022692"/>
    </source>
</evidence>
<comment type="subcellular location">
    <subcellularLocation>
        <location evidence="1">Membrane</location>
        <topology evidence="1">Multi-pass membrane protein</topology>
    </subcellularLocation>
</comment>
<sequence>MVSTATLISPYPLRGQKIIHPKLCQFQGFAFQSFAVADAGFTSVMALNVYLTFYKRFTASRLRKLERYYVPCCYGIPLIIASALLLVKPYRVDHFYGNEILGCWISYKYGHWKIWFFFMPIWSAELPTTYMYVHVLYTIYTTKVDLA</sequence>
<evidence type="ECO:0000256" key="1">
    <source>
        <dbReference type="ARBA" id="ARBA00004141"/>
    </source>
</evidence>
<dbReference type="HOGENOM" id="CLU_1768489_0_0_1"/>
<dbReference type="Proteomes" id="UP000006753">
    <property type="component" value="Unassembled WGS sequence"/>
</dbReference>
<dbReference type="PANTHER" id="PTHR23112:SF0">
    <property type="entry name" value="TRANSMEMBRANE PROTEIN 116"/>
    <property type="match status" value="1"/>
</dbReference>
<proteinExistence type="predicted"/>
<dbReference type="PROSITE" id="PS50261">
    <property type="entry name" value="G_PROTEIN_RECEP_F2_4"/>
    <property type="match status" value="1"/>
</dbReference>
<feature type="domain" description="G-protein coupled receptors family 2 profile 2" evidence="6">
    <location>
        <begin position="1"/>
        <end position="147"/>
    </location>
</feature>
<keyword evidence="2 5" id="KW-0812">Transmembrane</keyword>
<organism evidence="7 8">
    <name type="scientific">Marssonina brunnea f. sp. multigermtubi (strain MB_m1)</name>
    <name type="common">Marssonina leaf spot fungus</name>
    <dbReference type="NCBI Taxonomy" id="1072389"/>
    <lineage>
        <taxon>Eukaryota</taxon>
        <taxon>Fungi</taxon>
        <taxon>Dikarya</taxon>
        <taxon>Ascomycota</taxon>
        <taxon>Pezizomycotina</taxon>
        <taxon>Leotiomycetes</taxon>
        <taxon>Helotiales</taxon>
        <taxon>Drepanopezizaceae</taxon>
        <taxon>Drepanopeziza</taxon>
    </lineage>
</organism>
<evidence type="ECO:0000256" key="4">
    <source>
        <dbReference type="ARBA" id="ARBA00023136"/>
    </source>
</evidence>
<reference evidence="7 8" key="1">
    <citation type="journal article" date="2012" name="BMC Genomics">
        <title>Sequencing the genome of Marssonina brunnea reveals fungus-poplar co-evolution.</title>
        <authorList>
            <person name="Zhu S."/>
            <person name="Cao Y.-Z."/>
            <person name="Jiang C."/>
            <person name="Tan B.-Y."/>
            <person name="Wang Z."/>
            <person name="Feng S."/>
            <person name="Zhang L."/>
            <person name="Su X.-H."/>
            <person name="Brejova B."/>
            <person name="Vinar T."/>
            <person name="Xu M."/>
            <person name="Wang M.-X."/>
            <person name="Zhang S.-G."/>
            <person name="Huang M.-R."/>
            <person name="Wu R."/>
            <person name="Zhou Y."/>
        </authorList>
    </citation>
    <scope>NUCLEOTIDE SEQUENCE [LARGE SCALE GENOMIC DNA]</scope>
    <source>
        <strain evidence="7 8">MB_m1</strain>
    </source>
</reference>
<keyword evidence="3 5" id="KW-1133">Transmembrane helix</keyword>
<name>K1Y6N3_MARBU</name>
<feature type="transmembrane region" description="Helical" evidence="5">
    <location>
        <begin position="114"/>
        <end position="133"/>
    </location>
</feature>
<dbReference type="PANTHER" id="PTHR23112">
    <property type="entry name" value="G PROTEIN-COUPLED RECEPTOR 157-RELATED"/>
    <property type="match status" value="1"/>
</dbReference>
<keyword evidence="8" id="KW-1185">Reference proteome</keyword>
<evidence type="ECO:0000259" key="6">
    <source>
        <dbReference type="PROSITE" id="PS50261"/>
    </source>
</evidence>
<keyword evidence="4 5" id="KW-0472">Membrane</keyword>
<dbReference type="AlphaFoldDB" id="K1Y6N3"/>